<keyword evidence="2" id="KW-0238">DNA-binding</keyword>
<keyword evidence="6" id="KW-1185">Reference proteome</keyword>
<proteinExistence type="predicted"/>
<dbReference type="GO" id="GO:0043565">
    <property type="term" value="F:sequence-specific DNA binding"/>
    <property type="evidence" value="ECO:0007669"/>
    <property type="project" value="InterPro"/>
</dbReference>
<feature type="domain" description="HTH araC/xylS-type" evidence="4">
    <location>
        <begin position="207"/>
        <end position="305"/>
    </location>
</feature>
<dbReference type="Gene3D" id="1.10.10.60">
    <property type="entry name" value="Homeodomain-like"/>
    <property type="match status" value="2"/>
</dbReference>
<dbReference type="PANTHER" id="PTHR43280:SF2">
    <property type="entry name" value="HTH-TYPE TRANSCRIPTIONAL REGULATOR EXSA"/>
    <property type="match status" value="1"/>
</dbReference>
<dbReference type="AlphaFoldDB" id="A0A3B0CI56"/>
<dbReference type="EMBL" id="RBAH01000008">
    <property type="protein sequence ID" value="RKN84541.1"/>
    <property type="molecule type" value="Genomic_DNA"/>
</dbReference>
<dbReference type="SMART" id="SM00342">
    <property type="entry name" value="HTH_ARAC"/>
    <property type="match status" value="1"/>
</dbReference>
<name>A0A3B0CI56_9BACL</name>
<evidence type="ECO:0000256" key="1">
    <source>
        <dbReference type="ARBA" id="ARBA00023015"/>
    </source>
</evidence>
<evidence type="ECO:0000313" key="6">
    <source>
        <dbReference type="Proteomes" id="UP000282311"/>
    </source>
</evidence>
<dbReference type="Pfam" id="PF12833">
    <property type="entry name" value="HTH_18"/>
    <property type="match status" value="1"/>
</dbReference>
<sequence length="314" mass="36557">MGTVCNDHAHFYNDPAIFEKVIPMSNASYSTKTIVHTPSEMAKTFLFYVQDLGWFECRPDYRIRRTFFPYSIRYVIRGKGYGVWRGKTYEVGPNQMLFLDLTEEHEFYADPDDPCKIYWVRFGGMQTADYHRLLECDKNPVLIARNARLTRQLFEELFALFEECTPGFEVMASSHITRILTDATITHMEGNESPDGGASLQYPETVHQAIRYIKDRHQEAIKIEDIASYVHLSPSYFSRLFKRATGCTITEYLIKYRLRIAKELLAGTEGSLGEIAQTTGFCSQSYFSKMFRQFEDMTPFEYRQSIRMDLAFQT</sequence>
<organism evidence="5 6">
    <name type="scientific">Paenibacillus ginsengarvi</name>
    <dbReference type="NCBI Taxonomy" id="400777"/>
    <lineage>
        <taxon>Bacteria</taxon>
        <taxon>Bacillati</taxon>
        <taxon>Bacillota</taxon>
        <taxon>Bacilli</taxon>
        <taxon>Bacillales</taxon>
        <taxon>Paenibacillaceae</taxon>
        <taxon>Paenibacillus</taxon>
    </lineage>
</organism>
<dbReference type="SUPFAM" id="SSF51215">
    <property type="entry name" value="Regulatory protein AraC"/>
    <property type="match status" value="1"/>
</dbReference>
<dbReference type="Proteomes" id="UP000282311">
    <property type="component" value="Unassembled WGS sequence"/>
</dbReference>
<dbReference type="InterPro" id="IPR018060">
    <property type="entry name" value="HTH_AraC"/>
</dbReference>
<comment type="caution">
    <text evidence="5">The sequence shown here is derived from an EMBL/GenBank/DDBJ whole genome shotgun (WGS) entry which is preliminary data.</text>
</comment>
<evidence type="ECO:0000256" key="2">
    <source>
        <dbReference type="ARBA" id="ARBA00023125"/>
    </source>
</evidence>
<dbReference type="InterPro" id="IPR009057">
    <property type="entry name" value="Homeodomain-like_sf"/>
</dbReference>
<accession>A0A3B0CI56</accession>
<dbReference type="PRINTS" id="PR00032">
    <property type="entry name" value="HTHARAC"/>
</dbReference>
<protein>
    <submittedName>
        <fullName evidence="5">AraC family transcriptional regulator</fullName>
    </submittedName>
</protein>
<dbReference type="InterPro" id="IPR020449">
    <property type="entry name" value="Tscrpt_reg_AraC-type_HTH"/>
</dbReference>
<gene>
    <name evidence="5" type="ORF">D7M11_13775</name>
</gene>
<dbReference type="InterPro" id="IPR003313">
    <property type="entry name" value="AraC-bd"/>
</dbReference>
<keyword evidence="3" id="KW-0804">Transcription</keyword>
<dbReference type="Gene3D" id="2.60.120.10">
    <property type="entry name" value="Jelly Rolls"/>
    <property type="match status" value="1"/>
</dbReference>
<dbReference type="SUPFAM" id="SSF46689">
    <property type="entry name" value="Homeodomain-like"/>
    <property type="match status" value="2"/>
</dbReference>
<reference evidence="5 6" key="1">
    <citation type="journal article" date="2007" name="Int. J. Syst. Evol. Microbiol.">
        <title>Paenibacillus ginsengarvi sp. nov., isolated from soil from ginseng cultivation.</title>
        <authorList>
            <person name="Yoon M.H."/>
            <person name="Ten L.N."/>
            <person name="Im W.T."/>
        </authorList>
    </citation>
    <scope>NUCLEOTIDE SEQUENCE [LARGE SCALE GENOMIC DNA]</scope>
    <source>
        <strain evidence="5 6">KCTC 13059</strain>
    </source>
</reference>
<dbReference type="GO" id="GO:0003700">
    <property type="term" value="F:DNA-binding transcription factor activity"/>
    <property type="evidence" value="ECO:0007669"/>
    <property type="project" value="InterPro"/>
</dbReference>
<keyword evidence="1" id="KW-0805">Transcription regulation</keyword>
<dbReference type="InterPro" id="IPR014710">
    <property type="entry name" value="RmlC-like_jellyroll"/>
</dbReference>
<dbReference type="PROSITE" id="PS00041">
    <property type="entry name" value="HTH_ARAC_FAMILY_1"/>
    <property type="match status" value="1"/>
</dbReference>
<evidence type="ECO:0000256" key="3">
    <source>
        <dbReference type="ARBA" id="ARBA00023163"/>
    </source>
</evidence>
<evidence type="ECO:0000313" key="5">
    <source>
        <dbReference type="EMBL" id="RKN84541.1"/>
    </source>
</evidence>
<dbReference type="InterPro" id="IPR037923">
    <property type="entry name" value="HTH-like"/>
</dbReference>
<dbReference type="InterPro" id="IPR018062">
    <property type="entry name" value="HTH_AraC-typ_CS"/>
</dbReference>
<dbReference type="PROSITE" id="PS01124">
    <property type="entry name" value="HTH_ARAC_FAMILY_2"/>
    <property type="match status" value="1"/>
</dbReference>
<evidence type="ECO:0000259" key="4">
    <source>
        <dbReference type="PROSITE" id="PS01124"/>
    </source>
</evidence>
<dbReference type="PANTHER" id="PTHR43280">
    <property type="entry name" value="ARAC-FAMILY TRANSCRIPTIONAL REGULATOR"/>
    <property type="match status" value="1"/>
</dbReference>
<dbReference type="Pfam" id="PF02311">
    <property type="entry name" value="AraC_binding"/>
    <property type="match status" value="1"/>
</dbReference>